<organism evidence="1 2">
    <name type="scientific">Puccinia graminis f. sp. tritici</name>
    <dbReference type="NCBI Taxonomy" id="56615"/>
    <lineage>
        <taxon>Eukaryota</taxon>
        <taxon>Fungi</taxon>
        <taxon>Dikarya</taxon>
        <taxon>Basidiomycota</taxon>
        <taxon>Pucciniomycotina</taxon>
        <taxon>Pucciniomycetes</taxon>
        <taxon>Pucciniales</taxon>
        <taxon>Pucciniaceae</taxon>
        <taxon>Puccinia</taxon>
    </lineage>
</organism>
<name>A0A5B0NM06_PUCGR</name>
<comment type="caution">
    <text evidence="1">The sequence shown here is derived from an EMBL/GenBank/DDBJ whole genome shotgun (WGS) entry which is preliminary data.</text>
</comment>
<proteinExistence type="predicted"/>
<reference evidence="1 2" key="1">
    <citation type="submission" date="2019-05" db="EMBL/GenBank/DDBJ databases">
        <title>Emergence of the Ug99 lineage of the wheat stem rust pathogen through somatic hybridization.</title>
        <authorList>
            <person name="Li F."/>
            <person name="Upadhyaya N.M."/>
            <person name="Sperschneider J."/>
            <person name="Matny O."/>
            <person name="Nguyen-Phuc H."/>
            <person name="Mago R."/>
            <person name="Raley C."/>
            <person name="Miller M.E."/>
            <person name="Silverstein K.A.T."/>
            <person name="Henningsen E."/>
            <person name="Hirsch C.D."/>
            <person name="Visser B."/>
            <person name="Pretorius Z.A."/>
            <person name="Steffenson B.J."/>
            <person name="Schwessinger B."/>
            <person name="Dodds P.N."/>
            <person name="Figueroa M."/>
        </authorList>
    </citation>
    <scope>NUCLEOTIDE SEQUENCE [LARGE SCALE GENOMIC DNA]</scope>
    <source>
        <strain evidence="1">21-0</strain>
    </source>
</reference>
<evidence type="ECO:0000313" key="2">
    <source>
        <dbReference type="Proteomes" id="UP000324748"/>
    </source>
</evidence>
<gene>
    <name evidence="1" type="ORF">PGT21_023271</name>
</gene>
<dbReference type="EMBL" id="VSWC01000093">
    <property type="protein sequence ID" value="KAA1089586.1"/>
    <property type="molecule type" value="Genomic_DNA"/>
</dbReference>
<dbReference type="AlphaFoldDB" id="A0A5B0NM06"/>
<evidence type="ECO:0000313" key="1">
    <source>
        <dbReference type="EMBL" id="KAA1089586.1"/>
    </source>
</evidence>
<dbReference type="Proteomes" id="UP000324748">
    <property type="component" value="Unassembled WGS sequence"/>
</dbReference>
<protein>
    <submittedName>
        <fullName evidence="1">Uncharacterized protein</fullName>
    </submittedName>
</protein>
<keyword evidence="2" id="KW-1185">Reference proteome</keyword>
<sequence>MVFTERLAINSAFRSILGIDRHCAKLYAAVTPSHSARHPSNACQSVYSSGLPLDRSPTVASASRCPRSFVAPPQYTLNPSPQSAVNPKVRQCPDFPQQAFRNLAHLACFSPLSCASES</sequence>
<accession>A0A5B0NM06</accession>